<organism evidence="1 2">
    <name type="scientific">Chryseobacterium formosense</name>
    <dbReference type="NCBI Taxonomy" id="236814"/>
    <lineage>
        <taxon>Bacteria</taxon>
        <taxon>Pseudomonadati</taxon>
        <taxon>Bacteroidota</taxon>
        <taxon>Flavobacteriia</taxon>
        <taxon>Flavobacteriales</taxon>
        <taxon>Weeksellaceae</taxon>
        <taxon>Chryseobacterium group</taxon>
        <taxon>Chryseobacterium</taxon>
    </lineage>
</organism>
<dbReference type="AlphaFoldDB" id="A0A085YYT2"/>
<dbReference type="Proteomes" id="UP000028713">
    <property type="component" value="Unassembled WGS sequence"/>
</dbReference>
<reference evidence="1 2" key="1">
    <citation type="submission" date="2014-07" db="EMBL/GenBank/DDBJ databases">
        <title>Genome of Chryseobacterium formosense LMG 24722.</title>
        <authorList>
            <person name="Pipes S.E."/>
            <person name="Stropko S.J."/>
            <person name="Newman J.D."/>
        </authorList>
    </citation>
    <scope>NUCLEOTIDE SEQUENCE [LARGE SCALE GENOMIC DNA]</scope>
    <source>
        <strain evidence="1 2">LMG 24722</strain>
    </source>
</reference>
<evidence type="ECO:0000313" key="2">
    <source>
        <dbReference type="Proteomes" id="UP000028713"/>
    </source>
</evidence>
<dbReference type="SUPFAM" id="SSF53474">
    <property type="entry name" value="alpha/beta-Hydrolases"/>
    <property type="match status" value="1"/>
</dbReference>
<sequence length="317" mass="36623">MKTKKKIHITFIHGIANKPTAEKLLLEWKNALASDFKGNGDDIDLDTIGITTAMIYWADVLYDTPLQKLVSKALEAMEQGGYEDETILSDLKDNWRDELSEDEKKFVESIAVKTLADVPDPTLDELSKISNKMERFPIPWVLKKTLMAYFLRDVHHYLFNKEFSPRNGITYQVRDEIRDRVIKMLQEVKADKHIVISHSMGTVIIYDCLKRVNECSYIDDLITIGSPLGLDEIQDKLSPEWTRFDGFPNKVKGSWINVYDGMDPVAMMDGNIDNDYKKNGEKVIKVIKENNWGSWRHDISKYLQMPLLRSALQKLFD</sequence>
<dbReference type="eggNOG" id="COG1404">
    <property type="taxonomic scope" value="Bacteria"/>
</dbReference>
<protein>
    <recommendedName>
        <fullName evidence="3">Alpha/beta hydrolase</fullName>
    </recommendedName>
</protein>
<accession>A0A085YYT2</accession>
<evidence type="ECO:0000313" key="1">
    <source>
        <dbReference type="EMBL" id="KFE97345.1"/>
    </source>
</evidence>
<dbReference type="OrthoDB" id="980024at2"/>
<name>A0A085YYT2_9FLAO</name>
<comment type="caution">
    <text evidence="1">The sequence shown here is derived from an EMBL/GenBank/DDBJ whole genome shotgun (WGS) entry which is preliminary data.</text>
</comment>
<dbReference type="Gene3D" id="3.40.50.1820">
    <property type="entry name" value="alpha/beta hydrolase"/>
    <property type="match status" value="1"/>
</dbReference>
<proteinExistence type="predicted"/>
<dbReference type="EMBL" id="JPRP01000006">
    <property type="protein sequence ID" value="KFE97345.1"/>
    <property type="molecule type" value="Genomic_DNA"/>
</dbReference>
<keyword evidence="2" id="KW-1185">Reference proteome</keyword>
<dbReference type="InterPro" id="IPR029058">
    <property type="entry name" value="AB_hydrolase_fold"/>
</dbReference>
<evidence type="ECO:0008006" key="3">
    <source>
        <dbReference type="Google" id="ProtNLM"/>
    </source>
</evidence>
<gene>
    <name evidence="1" type="ORF">IX39_20330</name>
</gene>
<dbReference type="RefSeq" id="WP_034679739.1">
    <property type="nucleotide sequence ID" value="NZ_FPAP01000008.1"/>
</dbReference>